<dbReference type="OrthoDB" id="1099at2759"/>
<protein>
    <recommendedName>
        <fullName evidence="9">Sulfite efflux pump SSU1</fullName>
    </recommendedName>
</protein>
<feature type="transmembrane region" description="Helical" evidence="10">
    <location>
        <begin position="78"/>
        <end position="103"/>
    </location>
</feature>
<feature type="transmembrane region" description="Helical" evidence="10">
    <location>
        <begin position="300"/>
        <end position="328"/>
    </location>
</feature>
<gene>
    <name evidence="11" type="ORF">APUU_51591S</name>
</gene>
<evidence type="ECO:0000256" key="2">
    <source>
        <dbReference type="ARBA" id="ARBA00008566"/>
    </source>
</evidence>
<dbReference type="KEGG" id="apuu:APUU_51591S"/>
<accession>A0A7R7XSD2</accession>
<keyword evidence="12" id="KW-1185">Reference proteome</keyword>
<evidence type="ECO:0000313" key="12">
    <source>
        <dbReference type="Proteomes" id="UP000654913"/>
    </source>
</evidence>
<comment type="function">
    <text evidence="8">Sulphite efflux pump required for the secretion of sulphite as a reducing agent. In the presence of sulphite, cystine in keratin is directly cleaved to cysteine and S-sulphocysteine, and thereby, reduced proteins become accessible to hydrolysis by a variety of secreted endo- and exoproteases. Excretion of sulphite mediated by an efflux pump also represents a detoxification pathway for dermatophytes during infection of the epidermal stratum corneum, hair and nails, which are rich in cysteine.</text>
</comment>
<reference evidence="11" key="2">
    <citation type="submission" date="2021-02" db="EMBL/GenBank/DDBJ databases">
        <title>Aspergillus puulaauensis MK2 genome sequence.</title>
        <authorList>
            <person name="Futagami T."/>
            <person name="Mori K."/>
            <person name="Kadooka C."/>
            <person name="Tanaka T."/>
        </authorList>
    </citation>
    <scope>NUCLEOTIDE SEQUENCE</scope>
    <source>
        <strain evidence="11">MK2</strain>
    </source>
</reference>
<sequence>MAHASMLHQVASIVPETQQVADQKEMPTAEIPETFERSKHDVGWRKVVRNFTPAWFSVNMGTGIVSILLNTLPYNGQWLYYLSIIIFVLNVAYFTVFLAVTLLRYILYPEIFRVMVTHPVQSLFLGTFPMGLATIINMFCFVCVSRWGDGAAYFIWAVWVFDAVVSVLVAIGIPFLLTTRKNGLDLSSMTAAWLLPVVSCVVAAASGSIVADVLPDAQLALATILASYILWGIGVPLAMMIMGIYLQRLTFHKLPPKGMLVSVFLPLGPLGQGSFGIQQLGKSALTIFPKTSTLSASTGAIFYSVGVLIGILLWAFGLVWLSFAVATLIKSRKFPFNMGWWALTFPLGVFTTSTCTIGQELPSRFFSVLGTILSVMVVILWLVVSYHTSRGIIRGDIFVAPCLKDLGRANV</sequence>
<evidence type="ECO:0000256" key="5">
    <source>
        <dbReference type="ARBA" id="ARBA00022692"/>
    </source>
</evidence>
<name>A0A7R7XSD2_9EURO</name>
<organism evidence="11 12">
    <name type="scientific">Aspergillus puulaauensis</name>
    <dbReference type="NCBI Taxonomy" id="1220207"/>
    <lineage>
        <taxon>Eukaryota</taxon>
        <taxon>Fungi</taxon>
        <taxon>Dikarya</taxon>
        <taxon>Ascomycota</taxon>
        <taxon>Pezizomycotina</taxon>
        <taxon>Eurotiomycetes</taxon>
        <taxon>Eurotiomycetidae</taxon>
        <taxon>Eurotiales</taxon>
        <taxon>Aspergillaceae</taxon>
        <taxon>Aspergillus</taxon>
    </lineage>
</organism>
<feature type="transmembrane region" description="Helical" evidence="10">
    <location>
        <begin position="54"/>
        <end position="72"/>
    </location>
</feature>
<dbReference type="FunFam" id="1.50.10.150:FF:000004">
    <property type="entry name" value="Malic acid transporter"/>
    <property type="match status" value="1"/>
</dbReference>
<reference evidence="11" key="1">
    <citation type="submission" date="2021-01" db="EMBL/GenBank/DDBJ databases">
        <authorList>
            <consortium name="Aspergillus puulaauensis MK2 genome sequencing consortium"/>
            <person name="Kazuki M."/>
            <person name="Futagami T."/>
        </authorList>
    </citation>
    <scope>NUCLEOTIDE SEQUENCE</scope>
    <source>
        <strain evidence="11">MK2</strain>
    </source>
</reference>
<dbReference type="Proteomes" id="UP000654913">
    <property type="component" value="Chromosome 5"/>
</dbReference>
<feature type="transmembrane region" description="Helical" evidence="10">
    <location>
        <begin position="153"/>
        <end position="177"/>
    </location>
</feature>
<dbReference type="AlphaFoldDB" id="A0A7R7XSD2"/>
<evidence type="ECO:0000313" key="11">
    <source>
        <dbReference type="EMBL" id="BCS26880.1"/>
    </source>
</evidence>
<proteinExistence type="inferred from homology"/>
<dbReference type="Pfam" id="PF03595">
    <property type="entry name" value="SLAC1"/>
    <property type="match status" value="1"/>
</dbReference>
<dbReference type="GO" id="GO:0005886">
    <property type="term" value="C:plasma membrane"/>
    <property type="evidence" value="ECO:0007669"/>
    <property type="project" value="UniProtKB-SubCell"/>
</dbReference>
<evidence type="ECO:0000256" key="1">
    <source>
        <dbReference type="ARBA" id="ARBA00004651"/>
    </source>
</evidence>
<dbReference type="GeneID" id="64976885"/>
<comment type="similarity">
    <text evidence="2">Belongs to the tellurite-resistance/dicarboxylate transporter (TDT) family.</text>
</comment>
<keyword evidence="4" id="KW-1003">Cell membrane</keyword>
<comment type="subcellular location">
    <subcellularLocation>
        <location evidence="1">Cell membrane</location>
        <topology evidence="1">Multi-pass membrane protein</topology>
    </subcellularLocation>
</comment>
<keyword evidence="7 10" id="KW-0472">Membrane</keyword>
<dbReference type="InterPro" id="IPR004695">
    <property type="entry name" value="SLAC1/Mae1/Ssu1/TehA"/>
</dbReference>
<evidence type="ECO:0000256" key="6">
    <source>
        <dbReference type="ARBA" id="ARBA00022989"/>
    </source>
</evidence>
<feature type="transmembrane region" description="Helical" evidence="10">
    <location>
        <begin position="217"/>
        <end position="246"/>
    </location>
</feature>
<evidence type="ECO:0000256" key="4">
    <source>
        <dbReference type="ARBA" id="ARBA00022475"/>
    </source>
</evidence>
<evidence type="ECO:0000256" key="9">
    <source>
        <dbReference type="ARBA" id="ARBA00072906"/>
    </source>
</evidence>
<feature type="transmembrane region" description="Helical" evidence="10">
    <location>
        <begin position="189"/>
        <end position="211"/>
    </location>
</feature>
<dbReference type="RefSeq" id="XP_041559074.1">
    <property type="nucleotide sequence ID" value="XM_041706716.1"/>
</dbReference>
<evidence type="ECO:0000256" key="3">
    <source>
        <dbReference type="ARBA" id="ARBA00022448"/>
    </source>
</evidence>
<dbReference type="InterPro" id="IPR051629">
    <property type="entry name" value="Sulfite_efflux_TDT"/>
</dbReference>
<dbReference type="InterPro" id="IPR038665">
    <property type="entry name" value="Voltage-dep_anion_channel_sf"/>
</dbReference>
<feature type="transmembrane region" description="Helical" evidence="10">
    <location>
        <begin position="258"/>
        <end position="280"/>
    </location>
</feature>
<dbReference type="PANTHER" id="PTHR31686:SF1">
    <property type="entry name" value="SULFITE EFFLUX PUMP SSU1"/>
    <property type="match status" value="1"/>
</dbReference>
<evidence type="ECO:0000256" key="8">
    <source>
        <dbReference type="ARBA" id="ARBA00056100"/>
    </source>
</evidence>
<keyword evidence="6 10" id="KW-1133">Transmembrane helix</keyword>
<evidence type="ECO:0000256" key="7">
    <source>
        <dbReference type="ARBA" id="ARBA00023136"/>
    </source>
</evidence>
<evidence type="ECO:0000256" key="10">
    <source>
        <dbReference type="SAM" id="Phobius"/>
    </source>
</evidence>
<dbReference type="Gene3D" id="1.50.10.150">
    <property type="entry name" value="Voltage-dependent anion channel"/>
    <property type="match status" value="1"/>
</dbReference>
<dbReference type="EMBL" id="AP024447">
    <property type="protein sequence ID" value="BCS26880.1"/>
    <property type="molecule type" value="Genomic_DNA"/>
</dbReference>
<dbReference type="PANTHER" id="PTHR31686">
    <property type="match status" value="1"/>
</dbReference>
<dbReference type="CDD" id="cd09318">
    <property type="entry name" value="TDT_SSU1"/>
    <property type="match status" value="1"/>
</dbReference>
<feature type="transmembrane region" description="Helical" evidence="10">
    <location>
        <begin position="123"/>
        <end position="147"/>
    </location>
</feature>
<feature type="transmembrane region" description="Helical" evidence="10">
    <location>
        <begin position="340"/>
        <end position="359"/>
    </location>
</feature>
<keyword evidence="5 10" id="KW-0812">Transmembrane</keyword>
<keyword evidence="3" id="KW-0813">Transport</keyword>
<dbReference type="GO" id="GO:0000319">
    <property type="term" value="F:sulfite transmembrane transporter activity"/>
    <property type="evidence" value="ECO:0007669"/>
    <property type="project" value="TreeGrafter"/>
</dbReference>
<feature type="transmembrane region" description="Helical" evidence="10">
    <location>
        <begin position="365"/>
        <end position="384"/>
    </location>
</feature>